<gene>
    <name evidence="3" type="ORF">SAMN04488057_106232</name>
</gene>
<dbReference type="Gene3D" id="2.60.120.1440">
    <property type="match status" value="1"/>
</dbReference>
<reference evidence="3 4" key="1">
    <citation type="submission" date="2016-11" db="EMBL/GenBank/DDBJ databases">
        <authorList>
            <person name="Jaros S."/>
            <person name="Januszkiewicz K."/>
            <person name="Wedrychowicz H."/>
        </authorList>
    </citation>
    <scope>NUCLEOTIDE SEQUENCE [LARGE SCALE GENOMIC DNA]</scope>
    <source>
        <strain evidence="3 4">CGMCC 1.6102</strain>
    </source>
</reference>
<feature type="domain" description="Protein FecR C-terminal" evidence="2">
    <location>
        <begin position="276"/>
        <end position="342"/>
    </location>
</feature>
<protein>
    <submittedName>
        <fullName evidence="3">FecR family protein</fullName>
    </submittedName>
</protein>
<name>A0A1M7P186_9BACT</name>
<evidence type="ECO:0000313" key="4">
    <source>
        <dbReference type="Proteomes" id="UP000184513"/>
    </source>
</evidence>
<dbReference type="PANTHER" id="PTHR30273">
    <property type="entry name" value="PERIPLASMIC SIGNAL SENSOR AND SIGMA FACTOR ACTIVATOR FECR-RELATED"/>
    <property type="match status" value="1"/>
</dbReference>
<feature type="domain" description="FecR protein" evidence="1">
    <location>
        <begin position="139"/>
        <end position="230"/>
    </location>
</feature>
<dbReference type="Pfam" id="PF04773">
    <property type="entry name" value="FecR"/>
    <property type="match status" value="1"/>
</dbReference>
<organism evidence="3 4">
    <name type="scientific">Cyclobacterium lianum</name>
    <dbReference type="NCBI Taxonomy" id="388280"/>
    <lineage>
        <taxon>Bacteria</taxon>
        <taxon>Pseudomonadati</taxon>
        <taxon>Bacteroidota</taxon>
        <taxon>Cytophagia</taxon>
        <taxon>Cytophagales</taxon>
        <taxon>Cyclobacteriaceae</taxon>
        <taxon>Cyclobacterium</taxon>
    </lineage>
</organism>
<dbReference type="InterPro" id="IPR006860">
    <property type="entry name" value="FecR"/>
</dbReference>
<sequence length="345" mass="39559">MKAKEDFLTDPEFVAWVKQPNEQLNRYWSKWMDANPGQVGELKKAREILLRVRYPERKAPKGAREAVLQELLREPELQKGIEKPALKSGHSFRWQPIGPMHRIAAILLLSFGLAWWLSPMPGDKAPRVAANETVWIEKSTQAGEKLQLTLGDGSRIWLNANSSLFFPERFDFQERNVRLIGEAYFEVEKDSLRPFRVETNGLVTTVLGTTFNIRNKNGGDIDISLVSGSVTVTEKAKADSVWLEPGEALHHDAQAGKNQVKNFDSNVVLAWRHGWIRFDRASLDEVLQTLENWYGVEMHINGPKPVSWRFSGEYKGQTLEEVLKSMAYIQDFQFSIEEKQVYLKF</sequence>
<dbReference type="Proteomes" id="UP000184513">
    <property type="component" value="Unassembled WGS sequence"/>
</dbReference>
<dbReference type="Gene3D" id="3.55.50.30">
    <property type="match status" value="1"/>
</dbReference>
<evidence type="ECO:0000259" key="2">
    <source>
        <dbReference type="Pfam" id="PF16344"/>
    </source>
</evidence>
<dbReference type="InterPro" id="IPR012373">
    <property type="entry name" value="Ferrdict_sens_TM"/>
</dbReference>
<dbReference type="STRING" id="388280.SAMN04488057_106232"/>
<dbReference type="AlphaFoldDB" id="A0A1M7P186"/>
<dbReference type="PIRSF" id="PIRSF018266">
    <property type="entry name" value="FecR"/>
    <property type="match status" value="1"/>
</dbReference>
<proteinExistence type="predicted"/>
<dbReference type="Pfam" id="PF16344">
    <property type="entry name" value="FecR_C"/>
    <property type="match status" value="1"/>
</dbReference>
<dbReference type="GO" id="GO:0016989">
    <property type="term" value="F:sigma factor antagonist activity"/>
    <property type="evidence" value="ECO:0007669"/>
    <property type="project" value="TreeGrafter"/>
</dbReference>
<evidence type="ECO:0000259" key="1">
    <source>
        <dbReference type="Pfam" id="PF04773"/>
    </source>
</evidence>
<dbReference type="PANTHER" id="PTHR30273:SF2">
    <property type="entry name" value="PROTEIN FECR"/>
    <property type="match status" value="1"/>
</dbReference>
<dbReference type="OrthoDB" id="1099916at2"/>
<dbReference type="EMBL" id="FRCY01000006">
    <property type="protein sequence ID" value="SHN10150.1"/>
    <property type="molecule type" value="Genomic_DNA"/>
</dbReference>
<dbReference type="InterPro" id="IPR032508">
    <property type="entry name" value="FecR_C"/>
</dbReference>
<accession>A0A1M7P186</accession>
<keyword evidence="4" id="KW-1185">Reference proteome</keyword>
<dbReference type="RefSeq" id="WP_073094863.1">
    <property type="nucleotide sequence ID" value="NZ_FRCY01000006.1"/>
</dbReference>
<evidence type="ECO:0000313" key="3">
    <source>
        <dbReference type="EMBL" id="SHN10150.1"/>
    </source>
</evidence>